<reference evidence="3 4" key="1">
    <citation type="submission" date="2012-02" db="EMBL/GenBank/DDBJ databases">
        <title>Whole genome shotgun sequence of Mobilicoccus pelagius NBRC 104925.</title>
        <authorList>
            <person name="Yoshida Y."/>
            <person name="Hosoyama A."/>
            <person name="Tsuchikane K."/>
            <person name="Katsumata H."/>
            <person name="Yamazaki S."/>
            <person name="Fujita N."/>
        </authorList>
    </citation>
    <scope>NUCLEOTIDE SEQUENCE [LARGE SCALE GENOMIC DNA]</scope>
    <source>
        <strain evidence="3 4">NBRC 104925</strain>
    </source>
</reference>
<evidence type="ECO:0000313" key="3">
    <source>
        <dbReference type="EMBL" id="GAB47841.1"/>
    </source>
</evidence>
<sequence length="141" mass="14634">MGDLSGRGLDLLALLAFVLLVVAGTTAVHHRTRRGAVWRGRAARWWFAGLVSLMTVFAVAVVAVVTAFLVPAGPKDPGAGTSTLDVAFLVGLFLLAFTGLPAWTFFMGAAVGPPAPAEPGGPDEPRSARRSQDPGSPTRRG</sequence>
<gene>
    <name evidence="3" type="ORF">MOPEL_029_01230</name>
</gene>
<feature type="region of interest" description="Disordered" evidence="1">
    <location>
        <begin position="114"/>
        <end position="141"/>
    </location>
</feature>
<feature type="transmembrane region" description="Helical" evidence="2">
    <location>
        <begin position="43"/>
        <end position="70"/>
    </location>
</feature>
<dbReference type="EMBL" id="BAFE01000027">
    <property type="protein sequence ID" value="GAB47841.1"/>
    <property type="molecule type" value="Genomic_DNA"/>
</dbReference>
<dbReference type="AlphaFoldDB" id="H5UQ36"/>
<name>H5UQ36_9MICO</name>
<proteinExistence type="predicted"/>
<feature type="compositionally biased region" description="Basic and acidic residues" evidence="1">
    <location>
        <begin position="123"/>
        <end position="132"/>
    </location>
</feature>
<feature type="transmembrane region" description="Helical" evidence="2">
    <location>
        <begin position="82"/>
        <end position="106"/>
    </location>
</feature>
<comment type="caution">
    <text evidence="3">The sequence shown here is derived from an EMBL/GenBank/DDBJ whole genome shotgun (WGS) entry which is preliminary data.</text>
</comment>
<dbReference type="Proteomes" id="UP000004367">
    <property type="component" value="Unassembled WGS sequence"/>
</dbReference>
<keyword evidence="4" id="KW-1185">Reference proteome</keyword>
<evidence type="ECO:0000256" key="2">
    <source>
        <dbReference type="SAM" id="Phobius"/>
    </source>
</evidence>
<accession>H5UQ36</accession>
<keyword evidence="2" id="KW-0812">Transmembrane</keyword>
<keyword evidence="2" id="KW-0472">Membrane</keyword>
<evidence type="ECO:0000256" key="1">
    <source>
        <dbReference type="SAM" id="MobiDB-lite"/>
    </source>
</evidence>
<dbReference type="STRING" id="1089455.MOPEL_029_01230"/>
<evidence type="ECO:0000313" key="4">
    <source>
        <dbReference type="Proteomes" id="UP000004367"/>
    </source>
</evidence>
<protein>
    <submittedName>
        <fullName evidence="3">Uncharacterized protein</fullName>
    </submittedName>
</protein>
<organism evidence="3 4">
    <name type="scientific">Mobilicoccus pelagius NBRC 104925</name>
    <dbReference type="NCBI Taxonomy" id="1089455"/>
    <lineage>
        <taxon>Bacteria</taxon>
        <taxon>Bacillati</taxon>
        <taxon>Actinomycetota</taxon>
        <taxon>Actinomycetes</taxon>
        <taxon>Micrococcales</taxon>
        <taxon>Dermatophilaceae</taxon>
        <taxon>Mobilicoccus</taxon>
    </lineage>
</organism>
<keyword evidence="2" id="KW-1133">Transmembrane helix</keyword>